<protein>
    <submittedName>
        <fullName evidence="1">Uncharacterized protein</fullName>
    </submittedName>
</protein>
<dbReference type="AlphaFoldDB" id="A0A3B1DE94"/>
<proteinExistence type="predicted"/>
<evidence type="ECO:0000313" key="1">
    <source>
        <dbReference type="EMBL" id="VAX26967.1"/>
    </source>
</evidence>
<accession>A0A3B1DE94</accession>
<organism evidence="1">
    <name type="scientific">hydrothermal vent metagenome</name>
    <dbReference type="NCBI Taxonomy" id="652676"/>
    <lineage>
        <taxon>unclassified sequences</taxon>
        <taxon>metagenomes</taxon>
        <taxon>ecological metagenomes</taxon>
    </lineage>
</organism>
<reference evidence="1" key="1">
    <citation type="submission" date="2018-06" db="EMBL/GenBank/DDBJ databases">
        <authorList>
            <person name="Zhirakovskaya E."/>
        </authorList>
    </citation>
    <scope>NUCLEOTIDE SEQUENCE</scope>
</reference>
<sequence length="188" mass="21265">MMAFKRKTMKWMSTLFCGIFILLGLMNAKAQADNDISIVYTRKTTSQKNKLMEALPKRISAKAYNIGSLSIMDFSGKNKALLRMNASKMVIMLGDAPMKILKNAKINTDLLVIQSIRQTLHSSRWTLYILGQETALKTFDPSLKKKKVSKIEDLGSEQDLRSLTLLIVDTQTISFQEVISEVVEKTLR</sequence>
<gene>
    <name evidence="1" type="ORF">MNBD_NITROSPIRAE01-1700</name>
</gene>
<dbReference type="EMBL" id="UOGF01000021">
    <property type="protein sequence ID" value="VAX26967.1"/>
    <property type="molecule type" value="Genomic_DNA"/>
</dbReference>
<name>A0A3B1DE94_9ZZZZ</name>